<dbReference type="AlphaFoldDB" id="A0AAE1JLW9"/>
<comment type="similarity">
    <text evidence="4">Belongs to the WD repeat PROPPIN family.</text>
</comment>
<dbReference type="InterPro" id="IPR001680">
    <property type="entry name" value="WD40_rpt"/>
</dbReference>
<dbReference type="SUPFAM" id="SSF50978">
    <property type="entry name" value="WD40 repeat-like"/>
    <property type="match status" value="1"/>
</dbReference>
<proteinExistence type="inferred from homology"/>
<dbReference type="FunFam" id="2.130.10.10:FF:001083">
    <property type="entry name" value="Autophagy-related protein 18a isoform A"/>
    <property type="match status" value="1"/>
</dbReference>
<feature type="region of interest" description="Disordered" evidence="5">
    <location>
        <begin position="46"/>
        <end position="72"/>
    </location>
</feature>
<keyword evidence="2" id="KW-0853">WD repeat</keyword>
<keyword evidence="7" id="KW-1185">Reference proteome</keyword>
<protein>
    <submittedName>
        <fullName evidence="6">Uncharacterized protein</fullName>
    </submittedName>
</protein>
<dbReference type="Proteomes" id="UP001293593">
    <property type="component" value="Unassembled WGS sequence"/>
</dbReference>
<dbReference type="Gene3D" id="2.130.10.10">
    <property type="entry name" value="YVTN repeat-like/Quinoprotein amine dehydrogenase"/>
    <property type="match status" value="1"/>
</dbReference>
<comment type="caution">
    <text evidence="6">The sequence shown here is derived from an EMBL/GenBank/DDBJ whole genome shotgun (WGS) entry which is preliminary data.</text>
</comment>
<feature type="region of interest" description="Disordered" evidence="5">
    <location>
        <begin position="1"/>
        <end position="29"/>
    </location>
</feature>
<evidence type="ECO:0000313" key="6">
    <source>
        <dbReference type="EMBL" id="KAK4273192.1"/>
    </source>
</evidence>
<evidence type="ECO:0000256" key="5">
    <source>
        <dbReference type="SAM" id="MobiDB-lite"/>
    </source>
</evidence>
<dbReference type="EMBL" id="JAWXYG010000005">
    <property type="protein sequence ID" value="KAK4273192.1"/>
    <property type="molecule type" value="Genomic_DNA"/>
</dbReference>
<dbReference type="InterPro" id="IPR015943">
    <property type="entry name" value="WD40/YVTN_repeat-like_dom_sf"/>
</dbReference>
<evidence type="ECO:0000256" key="4">
    <source>
        <dbReference type="ARBA" id="ARBA00025740"/>
    </source>
</evidence>
<dbReference type="InterPro" id="IPR036322">
    <property type="entry name" value="WD40_repeat_dom_sf"/>
</dbReference>
<dbReference type="Pfam" id="PF21032">
    <property type="entry name" value="PROPPIN"/>
    <property type="match status" value="1"/>
</dbReference>
<feature type="compositionally biased region" description="Low complexity" evidence="5">
    <location>
        <begin position="1"/>
        <end position="24"/>
    </location>
</feature>
<dbReference type="SMART" id="SM00320">
    <property type="entry name" value="WD40"/>
    <property type="match status" value="3"/>
</dbReference>
<gene>
    <name evidence="6" type="ORF">QN277_021640</name>
</gene>
<name>A0AAE1JLW9_9FABA</name>
<dbReference type="InterPro" id="IPR048720">
    <property type="entry name" value="PROPPIN"/>
</dbReference>
<comment type="subcellular location">
    <subcellularLocation>
        <location evidence="1">Preautophagosomal structure membrane</location>
        <topology evidence="1">Peripheral membrane protein</topology>
    </subcellularLocation>
</comment>
<organism evidence="6 7">
    <name type="scientific">Acacia crassicarpa</name>
    <name type="common">northern wattle</name>
    <dbReference type="NCBI Taxonomy" id="499986"/>
    <lineage>
        <taxon>Eukaryota</taxon>
        <taxon>Viridiplantae</taxon>
        <taxon>Streptophyta</taxon>
        <taxon>Embryophyta</taxon>
        <taxon>Tracheophyta</taxon>
        <taxon>Spermatophyta</taxon>
        <taxon>Magnoliopsida</taxon>
        <taxon>eudicotyledons</taxon>
        <taxon>Gunneridae</taxon>
        <taxon>Pentapetalae</taxon>
        <taxon>rosids</taxon>
        <taxon>fabids</taxon>
        <taxon>Fabales</taxon>
        <taxon>Fabaceae</taxon>
        <taxon>Caesalpinioideae</taxon>
        <taxon>mimosoid clade</taxon>
        <taxon>Acacieae</taxon>
        <taxon>Acacia</taxon>
    </lineage>
</organism>
<dbReference type="GO" id="GO:0034045">
    <property type="term" value="C:phagophore assembly site membrane"/>
    <property type="evidence" value="ECO:0007669"/>
    <property type="project" value="UniProtKB-SubCell"/>
</dbReference>
<evidence type="ECO:0000256" key="1">
    <source>
        <dbReference type="ARBA" id="ARBA00004623"/>
    </source>
</evidence>
<sequence length="438" mass="48416">MATLSTSSSPPLPSPNLDSNSIPSFHSAQSHTPNLDSFMLRQSTLHHSHNHSISHRDSNDASPDSPVNAMTTPPSLLQLSFNQDQACFAAATDNGFRVYDCDPFREHFRREFDGGGGTAGGIGHVAMLFRCNILALVGGGPRPQFPPNKLMIWDDSEGKCFGELTFRAPVRRVRLRRDRIFVVLEQKIFVYNFKNLQLLHQIETVANPKGLCEVSQSADSLVLACPALHKGQIRIEHFTRQTTKFISAHDSGIACFTLTLDGQLLATASTKGTLIRIFETDNGTLLQEVRRGANVAEIYSLAFSSTAEWLAVSSDKGTVHVFCLKVNSSGPDHDKSRIKSDSVAALRPSSSPLSFKYLKGVLPKYFNSERSFAQFHLQEGCRYIVVFGHQKNTVIIVGMDGSFYRCQFDPVRGGEMTQLECHNFLKPETASEMQASSQ</sequence>
<evidence type="ECO:0000256" key="2">
    <source>
        <dbReference type="ARBA" id="ARBA00022574"/>
    </source>
</evidence>
<dbReference type="PANTHER" id="PTHR11227">
    <property type="entry name" value="WD-REPEAT PROTEIN INTERACTING WITH PHOSPHOINOSIDES WIPI -RELATED"/>
    <property type="match status" value="1"/>
</dbReference>
<reference evidence="6" key="1">
    <citation type="submission" date="2023-10" db="EMBL/GenBank/DDBJ databases">
        <title>Chromosome-level genome of the transformable northern wattle, Acacia crassicarpa.</title>
        <authorList>
            <person name="Massaro I."/>
            <person name="Sinha N.R."/>
            <person name="Poethig S."/>
            <person name="Leichty A.R."/>
        </authorList>
    </citation>
    <scope>NUCLEOTIDE SEQUENCE</scope>
    <source>
        <strain evidence="6">Acra3RX</strain>
        <tissue evidence="6">Leaf</tissue>
    </source>
</reference>
<keyword evidence="3" id="KW-0677">Repeat</keyword>
<evidence type="ECO:0000313" key="7">
    <source>
        <dbReference type="Proteomes" id="UP001293593"/>
    </source>
</evidence>
<evidence type="ECO:0000256" key="3">
    <source>
        <dbReference type="ARBA" id="ARBA00022737"/>
    </source>
</evidence>
<accession>A0AAE1JLW9</accession>